<sequence length="246" mass="29182">MSFPLLRLPDLALEEIIKFCDHQEILFLVQTSQRVRRLISRHTKSHRIKIKVIDQKFSSSVEILCDHQETFRIVRDTYYGDLRWKFQSLMKVRKPLEFIWKREDPMLQGVVDFLMEIFRIEEVSFKIEQSSYCQAVLVLENCVSKNLKIGSVEWLTCSGSDEMARKFLMLSKGATKLNFKKLASLDFKFDHFHLFRMDHLRIDNATWITAEQVVALRNCKRIDLGFVLFHEPFTTKILREYLENPG</sequence>
<reference evidence="3" key="1">
    <citation type="submission" date="2016-11" db="UniProtKB">
        <authorList>
            <consortium name="WormBaseParasite"/>
        </authorList>
    </citation>
    <scope>IDENTIFICATION</scope>
</reference>
<dbReference type="Proteomes" id="UP000095282">
    <property type="component" value="Unplaced"/>
</dbReference>
<dbReference type="PROSITE" id="PS50181">
    <property type="entry name" value="FBOX"/>
    <property type="match status" value="1"/>
</dbReference>
<evidence type="ECO:0000259" key="1">
    <source>
        <dbReference type="PROSITE" id="PS50181"/>
    </source>
</evidence>
<dbReference type="eggNOG" id="ENOG502TKI5">
    <property type="taxonomic scope" value="Eukaryota"/>
</dbReference>
<dbReference type="PANTHER" id="PTHR21503:SF8">
    <property type="entry name" value="F-BOX ASSOCIATED DOMAIN-CONTAINING PROTEIN-RELATED"/>
    <property type="match status" value="1"/>
</dbReference>
<proteinExistence type="predicted"/>
<dbReference type="AlphaFoldDB" id="A0A1I7UT85"/>
<keyword evidence="2" id="KW-1185">Reference proteome</keyword>
<evidence type="ECO:0000313" key="2">
    <source>
        <dbReference type="Proteomes" id="UP000095282"/>
    </source>
</evidence>
<evidence type="ECO:0000313" key="3">
    <source>
        <dbReference type="WBParaSite" id="Csp11.Scaffold630.g19115.t1"/>
    </source>
</evidence>
<feature type="domain" description="F-box" evidence="1">
    <location>
        <begin position="2"/>
        <end position="48"/>
    </location>
</feature>
<dbReference type="InterPro" id="IPR001810">
    <property type="entry name" value="F-box_dom"/>
</dbReference>
<dbReference type="WBParaSite" id="Csp11.Scaffold630.g19115.t1">
    <property type="protein sequence ID" value="Csp11.Scaffold630.g19115.t1"/>
    <property type="gene ID" value="Csp11.Scaffold630.g19115"/>
</dbReference>
<name>A0A1I7UT85_9PELO</name>
<protein>
    <submittedName>
        <fullName evidence="3">F-box domain-containing protein</fullName>
    </submittedName>
</protein>
<dbReference type="Pfam" id="PF00646">
    <property type="entry name" value="F-box"/>
    <property type="match status" value="1"/>
</dbReference>
<accession>A0A1I7UT85</accession>
<organism evidence="2 3">
    <name type="scientific">Caenorhabditis tropicalis</name>
    <dbReference type="NCBI Taxonomy" id="1561998"/>
    <lineage>
        <taxon>Eukaryota</taxon>
        <taxon>Metazoa</taxon>
        <taxon>Ecdysozoa</taxon>
        <taxon>Nematoda</taxon>
        <taxon>Chromadorea</taxon>
        <taxon>Rhabditida</taxon>
        <taxon>Rhabditina</taxon>
        <taxon>Rhabditomorpha</taxon>
        <taxon>Rhabditoidea</taxon>
        <taxon>Rhabditidae</taxon>
        <taxon>Peloderinae</taxon>
        <taxon>Caenorhabditis</taxon>
    </lineage>
</organism>
<dbReference type="PANTHER" id="PTHR21503">
    <property type="entry name" value="F-BOX-CONTAINING HYPOTHETICAL PROTEIN C.ELEGANS"/>
    <property type="match status" value="1"/>
</dbReference>